<sequence length="146" mass="16838">MITPGRYISAIYRHLQILLTARLQPYRIGSGQYIFLMVLAEKEGISQKALSQELLIDKTTTAKAIRKLEAEGYVQREVDPTDNRYNLLYLTELGRTVVPKVRAVLDDIGKNSRVGMDDEEYEHMLALLKKVLYNVSEEVHRKEKEL</sequence>
<protein>
    <submittedName>
        <fullName evidence="5">Winged helix-turn-helix transcriptional regulator</fullName>
    </submittedName>
</protein>
<name>A0A4U3AH08_BACMY</name>
<keyword evidence="3" id="KW-0804">Transcription</keyword>
<keyword evidence="1" id="KW-0805">Transcription regulation</keyword>
<organism evidence="5 6">
    <name type="scientific">Bacillus mycoides</name>
    <dbReference type="NCBI Taxonomy" id="1405"/>
    <lineage>
        <taxon>Bacteria</taxon>
        <taxon>Bacillati</taxon>
        <taxon>Bacillota</taxon>
        <taxon>Bacilli</taxon>
        <taxon>Bacillales</taxon>
        <taxon>Bacillaceae</taxon>
        <taxon>Bacillus</taxon>
        <taxon>Bacillus cereus group</taxon>
    </lineage>
</organism>
<evidence type="ECO:0000313" key="6">
    <source>
        <dbReference type="Proteomes" id="UP000305524"/>
    </source>
</evidence>
<evidence type="ECO:0000259" key="4">
    <source>
        <dbReference type="PROSITE" id="PS50995"/>
    </source>
</evidence>
<gene>
    <name evidence="5" type="ORF">FC701_03055</name>
</gene>
<dbReference type="EMBL" id="SZOD01000064">
    <property type="protein sequence ID" value="TKI87128.1"/>
    <property type="molecule type" value="Genomic_DNA"/>
</dbReference>
<dbReference type="Gene3D" id="1.10.10.10">
    <property type="entry name" value="Winged helix-like DNA-binding domain superfamily/Winged helix DNA-binding domain"/>
    <property type="match status" value="1"/>
</dbReference>
<dbReference type="GO" id="GO:0003677">
    <property type="term" value="F:DNA binding"/>
    <property type="evidence" value="ECO:0007669"/>
    <property type="project" value="UniProtKB-KW"/>
</dbReference>
<reference evidence="5 6" key="1">
    <citation type="journal article" date="2019" name="Environ. Microbiol.">
        <title>An active ?-lactamase is a part of an orchestrated cell wall stress resistance network of Bacillus subtilis and related rhizosphere species.</title>
        <authorList>
            <person name="Bucher T."/>
            <person name="Keren-Paz A."/>
            <person name="Hausser J."/>
            <person name="Olender T."/>
            <person name="Cytryn E."/>
            <person name="Kolodkin-Gal I."/>
        </authorList>
    </citation>
    <scope>NUCLEOTIDE SEQUENCE [LARGE SCALE GENOMIC DNA]</scope>
    <source>
        <strain evidence="5 6">I186</strain>
    </source>
</reference>
<dbReference type="Pfam" id="PF12802">
    <property type="entry name" value="MarR_2"/>
    <property type="match status" value="1"/>
</dbReference>
<dbReference type="Proteomes" id="UP000305524">
    <property type="component" value="Unassembled WGS sequence"/>
</dbReference>
<dbReference type="InterPro" id="IPR036390">
    <property type="entry name" value="WH_DNA-bd_sf"/>
</dbReference>
<evidence type="ECO:0000256" key="3">
    <source>
        <dbReference type="ARBA" id="ARBA00023163"/>
    </source>
</evidence>
<dbReference type="PANTHER" id="PTHR42756">
    <property type="entry name" value="TRANSCRIPTIONAL REGULATOR, MARR"/>
    <property type="match status" value="1"/>
</dbReference>
<comment type="caution">
    <text evidence="5">The sequence shown here is derived from an EMBL/GenBank/DDBJ whole genome shotgun (WGS) entry which is preliminary data.</text>
</comment>
<accession>A0A4U3AH08</accession>
<dbReference type="InterPro" id="IPR036388">
    <property type="entry name" value="WH-like_DNA-bd_sf"/>
</dbReference>
<dbReference type="SUPFAM" id="SSF46785">
    <property type="entry name" value="Winged helix' DNA-binding domain"/>
    <property type="match status" value="1"/>
</dbReference>
<evidence type="ECO:0000313" key="5">
    <source>
        <dbReference type="EMBL" id="TKI87128.1"/>
    </source>
</evidence>
<dbReference type="PANTHER" id="PTHR42756:SF2">
    <property type="entry name" value="MARR FAMILY REGULATORY PROTEIN"/>
    <property type="match status" value="1"/>
</dbReference>
<dbReference type="InterPro" id="IPR000835">
    <property type="entry name" value="HTH_MarR-typ"/>
</dbReference>
<dbReference type="SMART" id="SM00347">
    <property type="entry name" value="HTH_MARR"/>
    <property type="match status" value="1"/>
</dbReference>
<feature type="domain" description="HTH marR-type" evidence="4">
    <location>
        <begin position="1"/>
        <end position="133"/>
    </location>
</feature>
<dbReference type="GO" id="GO:0003700">
    <property type="term" value="F:DNA-binding transcription factor activity"/>
    <property type="evidence" value="ECO:0007669"/>
    <property type="project" value="InterPro"/>
</dbReference>
<dbReference type="PRINTS" id="PR00598">
    <property type="entry name" value="HTHMARR"/>
</dbReference>
<dbReference type="PROSITE" id="PS50995">
    <property type="entry name" value="HTH_MARR_2"/>
    <property type="match status" value="1"/>
</dbReference>
<proteinExistence type="predicted"/>
<evidence type="ECO:0000256" key="1">
    <source>
        <dbReference type="ARBA" id="ARBA00023015"/>
    </source>
</evidence>
<dbReference type="AlphaFoldDB" id="A0A4U3AH08"/>
<keyword evidence="2" id="KW-0238">DNA-binding</keyword>
<evidence type="ECO:0000256" key="2">
    <source>
        <dbReference type="ARBA" id="ARBA00023125"/>
    </source>
</evidence>